<organism evidence="1 2">
    <name type="scientific">Anaerobutyricum soehngenii</name>
    <dbReference type="NCBI Taxonomy" id="105843"/>
    <lineage>
        <taxon>Bacteria</taxon>
        <taxon>Bacillati</taxon>
        <taxon>Bacillota</taxon>
        <taxon>Clostridia</taxon>
        <taxon>Lachnospirales</taxon>
        <taxon>Lachnospiraceae</taxon>
        <taxon>Anaerobutyricum</taxon>
    </lineage>
</organism>
<comment type="caution">
    <text evidence="1">The sequence shown here is derived from an EMBL/GenBank/DDBJ whole genome shotgun (WGS) entry which is preliminary data.</text>
</comment>
<protein>
    <submittedName>
        <fullName evidence="1">Uncharacterized protein</fullName>
    </submittedName>
</protein>
<reference evidence="1 2" key="1">
    <citation type="submission" date="2019-08" db="EMBL/GenBank/DDBJ databases">
        <title>In-depth cultivation of the pig gut microbiome towards novel bacterial diversity and tailored functional studies.</title>
        <authorList>
            <person name="Wylensek D."/>
            <person name="Hitch T.C.A."/>
            <person name="Clavel T."/>
        </authorList>
    </citation>
    <scope>NUCLEOTIDE SEQUENCE [LARGE SCALE GENOMIC DNA]</scope>
    <source>
        <strain evidence="1 2">BSM-383-APC-4H</strain>
    </source>
</reference>
<evidence type="ECO:0000313" key="2">
    <source>
        <dbReference type="Proteomes" id="UP000433359"/>
    </source>
</evidence>
<dbReference type="AlphaFoldDB" id="A0A6N7Y2I4"/>
<name>A0A6N7Y2I4_9FIRM</name>
<dbReference type="EMBL" id="VULP01000037">
    <property type="protein sequence ID" value="MSU83269.1"/>
    <property type="molecule type" value="Genomic_DNA"/>
</dbReference>
<gene>
    <name evidence="1" type="ORF">FYJ25_13280</name>
</gene>
<evidence type="ECO:0000313" key="1">
    <source>
        <dbReference type="EMBL" id="MSU83269.1"/>
    </source>
</evidence>
<proteinExistence type="predicted"/>
<accession>A0A6N7Y2I4</accession>
<dbReference type="Proteomes" id="UP000433359">
    <property type="component" value="Unassembled WGS sequence"/>
</dbReference>
<sequence length="60" mass="6664">MDDGYRMPEWELKGNTVIISGTGAFEQQMGSTFGNAKDVKVVVEEGLPVCHMVFCREIIV</sequence>